<dbReference type="InterPro" id="IPR009060">
    <property type="entry name" value="UBA-like_sf"/>
</dbReference>
<feature type="domain" description="CUE" evidence="3">
    <location>
        <begin position="67"/>
        <end position="110"/>
    </location>
</feature>
<keyword evidence="5" id="KW-1185">Reference proteome</keyword>
<feature type="compositionally biased region" description="Acidic residues" evidence="1">
    <location>
        <begin position="46"/>
        <end position="58"/>
    </location>
</feature>
<dbReference type="SUPFAM" id="SSF46934">
    <property type="entry name" value="UBA-like"/>
    <property type="match status" value="1"/>
</dbReference>
<evidence type="ECO:0008006" key="6">
    <source>
        <dbReference type="Google" id="ProtNLM"/>
    </source>
</evidence>
<sequence length="478" mass="55690">MDILKELFPDIKNHELEQYLNSAANDLDLCVSMILSDPGNLGHNDDDNDDDNNDDDTFDMDKEQTLALSHQFEELKSMFPKLDPKIIESVFQDENGKISNVITHLLNLEYINNETTTENPVIPVLLDSQHTFKQRKKNKNQWQNTYNDIDILAGLLNWKNDRSLLIQLYHENQFSVIKTLIPIILKEIHASQLPSPTSSISIVTSRGKRFSRVQNNTGFAHNRNINVNKNKNENENKSILNSNSNNNKKSSKNEDEDENQNENLYISYEEYLSLIKQDKHCDGINPQFILKLFEYFQSNELKTNIQYCHKILQYILDYPNGIALTFNKYINETAWNLTSNKSKRSTTSTKSNSSICNSIEIKSTYKDPKIDNVFDTYKLDFHGFTPRDAIIVLNNVMNKWWDEELKLRELNNYNMKQQRVTCLEPLILVTGRGIHSIGGKSPVRFQVKRYLQLNGYLFNEKPAYFEVYGKQKKEYIKK</sequence>
<dbReference type="Gene3D" id="3.30.1370.110">
    <property type="match status" value="1"/>
</dbReference>
<dbReference type="InterPro" id="IPR003892">
    <property type="entry name" value="CUE"/>
</dbReference>
<dbReference type="PROSITE" id="PS51140">
    <property type="entry name" value="CUE"/>
    <property type="match status" value="2"/>
</dbReference>
<gene>
    <name evidence="4" type="ORF">RI543_005176</name>
</gene>
<feature type="region of interest" description="Disordered" evidence="1">
    <location>
        <begin position="40"/>
        <end position="59"/>
    </location>
</feature>
<dbReference type="GO" id="GO:0005634">
    <property type="term" value="C:nucleus"/>
    <property type="evidence" value="ECO:0007669"/>
    <property type="project" value="TreeGrafter"/>
</dbReference>
<proteinExistence type="predicted"/>
<accession>A0AAN7WKZ8</accession>
<evidence type="ECO:0000313" key="4">
    <source>
        <dbReference type="EMBL" id="KAK5773547.1"/>
    </source>
</evidence>
<dbReference type="SMART" id="SM00463">
    <property type="entry name" value="SMR"/>
    <property type="match status" value="1"/>
</dbReference>
<dbReference type="GO" id="GO:0043130">
    <property type="term" value="F:ubiquitin binding"/>
    <property type="evidence" value="ECO:0007669"/>
    <property type="project" value="InterPro"/>
</dbReference>
<dbReference type="AlphaFoldDB" id="A0AAN7WKZ8"/>
<dbReference type="PANTHER" id="PTHR46535:SF1">
    <property type="entry name" value="NEDD4-BINDING PROTEIN 2"/>
    <property type="match status" value="1"/>
</dbReference>
<dbReference type="Gene3D" id="1.10.8.10">
    <property type="entry name" value="DNA helicase RuvA subunit, C-terminal domain"/>
    <property type="match status" value="1"/>
</dbReference>
<dbReference type="Proteomes" id="UP001306508">
    <property type="component" value="Unassembled WGS sequence"/>
</dbReference>
<comment type="caution">
    <text evidence="4">The sequence shown here is derived from an EMBL/GenBank/DDBJ whole genome shotgun (WGS) entry which is preliminary data.</text>
</comment>
<feature type="domain" description="Smr" evidence="2">
    <location>
        <begin position="379"/>
        <end position="452"/>
    </location>
</feature>
<dbReference type="GO" id="GO:0004519">
    <property type="term" value="F:endonuclease activity"/>
    <property type="evidence" value="ECO:0007669"/>
    <property type="project" value="TreeGrafter"/>
</dbReference>
<feature type="domain" description="CUE" evidence="3">
    <location>
        <begin position="1"/>
        <end position="41"/>
    </location>
</feature>
<feature type="compositionally biased region" description="Low complexity" evidence="1">
    <location>
        <begin position="237"/>
        <end position="248"/>
    </location>
</feature>
<evidence type="ECO:0000259" key="3">
    <source>
        <dbReference type="PROSITE" id="PS51140"/>
    </source>
</evidence>
<protein>
    <recommendedName>
        <fullName evidence="6">CUE domain-containing protein</fullName>
    </recommendedName>
</protein>
<organism evidence="4 5">
    <name type="scientific">Arxiozyma heterogenica</name>
    <dbReference type="NCBI Taxonomy" id="278026"/>
    <lineage>
        <taxon>Eukaryota</taxon>
        <taxon>Fungi</taxon>
        <taxon>Dikarya</taxon>
        <taxon>Ascomycota</taxon>
        <taxon>Saccharomycotina</taxon>
        <taxon>Saccharomycetes</taxon>
        <taxon>Saccharomycetales</taxon>
        <taxon>Saccharomycetaceae</taxon>
        <taxon>Arxiozyma</taxon>
    </lineage>
</organism>
<feature type="region of interest" description="Disordered" evidence="1">
    <location>
        <begin position="221"/>
        <end position="260"/>
    </location>
</feature>
<dbReference type="InterPro" id="IPR052772">
    <property type="entry name" value="Endo/PolyKinase_Domain-Protein"/>
</dbReference>
<dbReference type="InterPro" id="IPR036063">
    <property type="entry name" value="Smr_dom_sf"/>
</dbReference>
<dbReference type="SUPFAM" id="SSF160443">
    <property type="entry name" value="SMR domain-like"/>
    <property type="match status" value="1"/>
</dbReference>
<evidence type="ECO:0000313" key="5">
    <source>
        <dbReference type="Proteomes" id="UP001306508"/>
    </source>
</evidence>
<dbReference type="EMBL" id="JAWIZZ010000074">
    <property type="protein sequence ID" value="KAK5773547.1"/>
    <property type="molecule type" value="Genomic_DNA"/>
</dbReference>
<reference evidence="5" key="1">
    <citation type="submission" date="2023-07" db="EMBL/GenBank/DDBJ databases">
        <title>A draft genome of Kazachstania heterogenica Y-27499.</title>
        <authorList>
            <person name="Donic C."/>
            <person name="Kralova J.S."/>
            <person name="Fidel L."/>
            <person name="Ben-Dor S."/>
            <person name="Jung S."/>
        </authorList>
    </citation>
    <scope>NUCLEOTIDE SEQUENCE [LARGE SCALE GENOMIC DNA]</scope>
    <source>
        <strain evidence="5">Y27499</strain>
    </source>
</reference>
<dbReference type="Pfam" id="PF02845">
    <property type="entry name" value="CUE"/>
    <property type="match status" value="1"/>
</dbReference>
<evidence type="ECO:0000256" key="1">
    <source>
        <dbReference type="SAM" id="MobiDB-lite"/>
    </source>
</evidence>
<dbReference type="SMART" id="SM00546">
    <property type="entry name" value="CUE"/>
    <property type="match status" value="2"/>
</dbReference>
<evidence type="ECO:0000259" key="2">
    <source>
        <dbReference type="PROSITE" id="PS50828"/>
    </source>
</evidence>
<name>A0AAN7WKZ8_9SACH</name>
<dbReference type="PROSITE" id="PS50828">
    <property type="entry name" value="SMR"/>
    <property type="match status" value="1"/>
</dbReference>
<dbReference type="PANTHER" id="PTHR46535">
    <property type="entry name" value="NEDD4-BINDING PROTEIN 2"/>
    <property type="match status" value="1"/>
</dbReference>
<dbReference type="InterPro" id="IPR002625">
    <property type="entry name" value="Smr_dom"/>
</dbReference>
<dbReference type="CDD" id="cd14279">
    <property type="entry name" value="CUE"/>
    <property type="match status" value="2"/>
</dbReference>